<dbReference type="Gene3D" id="3.40.80.10">
    <property type="entry name" value="Peptidoglycan recognition protein-like"/>
    <property type="match status" value="1"/>
</dbReference>
<accession>A0ABS5THK6</accession>
<dbReference type="Proteomes" id="UP001197247">
    <property type="component" value="Unassembled WGS sequence"/>
</dbReference>
<dbReference type="InterPro" id="IPR006619">
    <property type="entry name" value="PGRP_domain_met/bac"/>
</dbReference>
<feature type="chain" id="PRO_5045561453" evidence="2">
    <location>
        <begin position="17"/>
        <end position="812"/>
    </location>
</feature>
<dbReference type="PANTHER" id="PTHR11022:SF41">
    <property type="entry name" value="PEPTIDOGLYCAN-RECOGNITION PROTEIN LC-RELATED"/>
    <property type="match status" value="1"/>
</dbReference>
<gene>
    <name evidence="5" type="ORF">KIH74_15505</name>
</gene>
<dbReference type="RefSeq" id="WP_214156645.1">
    <property type="nucleotide sequence ID" value="NZ_JAHBAY010000006.1"/>
</dbReference>
<dbReference type="PANTHER" id="PTHR11022">
    <property type="entry name" value="PEPTIDOGLYCAN RECOGNITION PROTEIN"/>
    <property type="match status" value="1"/>
</dbReference>
<dbReference type="EMBL" id="JAHBAY010000006">
    <property type="protein sequence ID" value="MBT0770348.1"/>
    <property type="molecule type" value="Genomic_DNA"/>
</dbReference>
<keyword evidence="2" id="KW-0732">Signal</keyword>
<reference evidence="5 6" key="1">
    <citation type="submission" date="2021-05" db="EMBL/GenBank/DDBJ databases">
        <title>Kineosporia and Streptomyces sp. nov. two new marine actinobacteria isolated from Coral.</title>
        <authorList>
            <person name="Buangrab K."/>
            <person name="Sutthacheep M."/>
            <person name="Yeemin T."/>
            <person name="Harunari E."/>
            <person name="Igarashi Y."/>
            <person name="Kanchanasin P."/>
            <person name="Tanasupawat S."/>
            <person name="Phongsopitanun W."/>
        </authorList>
    </citation>
    <scope>NUCLEOTIDE SEQUENCE [LARGE SCALE GENOMIC DNA]</scope>
    <source>
        <strain evidence="5 6">J2-2</strain>
    </source>
</reference>
<dbReference type="SMART" id="SM00644">
    <property type="entry name" value="Ami_2"/>
    <property type="match status" value="1"/>
</dbReference>
<evidence type="ECO:0000313" key="6">
    <source>
        <dbReference type="Proteomes" id="UP001197247"/>
    </source>
</evidence>
<feature type="domain" description="Peptidoglycan recognition protein family" evidence="4">
    <location>
        <begin position="170"/>
        <end position="317"/>
    </location>
</feature>
<organism evidence="5 6">
    <name type="scientific">Kineosporia corallincola</name>
    <dbReference type="NCBI Taxonomy" id="2835133"/>
    <lineage>
        <taxon>Bacteria</taxon>
        <taxon>Bacillati</taxon>
        <taxon>Actinomycetota</taxon>
        <taxon>Actinomycetes</taxon>
        <taxon>Kineosporiales</taxon>
        <taxon>Kineosporiaceae</taxon>
        <taxon>Kineosporia</taxon>
    </lineage>
</organism>
<dbReference type="InterPro" id="IPR015510">
    <property type="entry name" value="PGRP"/>
</dbReference>
<dbReference type="SUPFAM" id="SSF55846">
    <property type="entry name" value="N-acetylmuramoyl-L-alanine amidase-like"/>
    <property type="match status" value="1"/>
</dbReference>
<dbReference type="Pfam" id="PF01510">
    <property type="entry name" value="Amidase_2"/>
    <property type="match status" value="1"/>
</dbReference>
<evidence type="ECO:0000259" key="3">
    <source>
        <dbReference type="SMART" id="SM00644"/>
    </source>
</evidence>
<evidence type="ECO:0000256" key="2">
    <source>
        <dbReference type="SAM" id="SignalP"/>
    </source>
</evidence>
<protein>
    <submittedName>
        <fullName evidence="5">Peptidoglycan recognition protein</fullName>
    </submittedName>
</protein>
<comment type="caution">
    <text evidence="5">The sequence shown here is derived from an EMBL/GenBank/DDBJ whole genome shotgun (WGS) entry which is preliminary data.</text>
</comment>
<dbReference type="InterPro" id="IPR036505">
    <property type="entry name" value="Amidase/PGRP_sf"/>
</dbReference>
<evidence type="ECO:0000259" key="4">
    <source>
        <dbReference type="SMART" id="SM00701"/>
    </source>
</evidence>
<dbReference type="InterPro" id="IPR002502">
    <property type="entry name" value="Amidase_domain"/>
</dbReference>
<feature type="domain" description="N-acetylmuramoyl-L-alanine amidase" evidence="3">
    <location>
        <begin position="183"/>
        <end position="346"/>
    </location>
</feature>
<feature type="signal peptide" evidence="2">
    <location>
        <begin position="1"/>
        <end position="16"/>
    </location>
</feature>
<sequence>MLSALLALAAPAPAHALVPPDETGGAVTEPTAVAPTVTKLALGQAISTAGVKPVVLTAKRPTGRFQTVGVTWKGRDLTPDLEISVRTRHEGTWSGWEHLDGDAGDDVVATRDVRGGTDPAWVGPSDGVQAKIVVRSGKLPDDLKLELVDPGSSGYDQVAAGIQGAAAGTPTVVTRTQWGADESRVNCSPEYGSTIRAAVMHHTAGKNGYSASQVPAIIRGDYAYHLSRGWCDIGYNALVDRFGRIWEGRAGGLDRAVIGAHAGGFNTGTFGVAVIGNYDTARPSAAAVNAVARIFAWKLGRYHRDPKGSTRLTSAGGGTARYPAGRTVTLPVIMGHRNTGFTACPGRYLYPYLPSIRSRVTALMQAALINPTVPKTNVRQGDPLTVTARALRRQSWRLDVEAPCNGGRVARVTGSVAAGEEITATWDGRVAGGATARPGRYTLTLTSSSHQGQATPVVKNVLITPAPQPAPPAATPSGGAGGYVPLTPARIYDSRTGNGLGPGGHARIPVLGQAGVPAAGVTAVVLDLTASCSTEATALTVYPTGRTSARPVAGVAAGVTRSTLVTTRVGADGSVSVGNARGVTELTADVVGYYTESGTPLTAVEGTRILREPVTGTRTVTLPATLGGIPAGQIGAVLVDVSVIQPGGAGTLTAGPGELPTLVFRKGESVDDLAVVPVVNGQLTLSNPGAAVEAVLDVRGVVAATATGRFTPVKPTLLTDATLQQGRPKKLTVPEPATAVLLTLTADRPGSDTALDVYPWGGLPTGTAALRVGQGDTRSNQVLVPVGEAGAVTLLNSVGATGVRVDVIGYVR</sequence>
<evidence type="ECO:0000313" key="5">
    <source>
        <dbReference type="EMBL" id="MBT0770348.1"/>
    </source>
</evidence>
<comment type="similarity">
    <text evidence="1">Belongs to the N-acetylmuramoyl-L-alanine amidase 2 family.</text>
</comment>
<keyword evidence="6" id="KW-1185">Reference proteome</keyword>
<dbReference type="CDD" id="cd06583">
    <property type="entry name" value="PGRP"/>
    <property type="match status" value="1"/>
</dbReference>
<evidence type="ECO:0000256" key="1">
    <source>
        <dbReference type="ARBA" id="ARBA00007553"/>
    </source>
</evidence>
<name>A0ABS5THK6_9ACTN</name>
<dbReference type="SMART" id="SM00701">
    <property type="entry name" value="PGRP"/>
    <property type="match status" value="1"/>
</dbReference>
<proteinExistence type="inferred from homology"/>